<accession>A0A5C5U7W7</accession>
<dbReference type="InterPro" id="IPR004358">
    <property type="entry name" value="Sig_transdc_His_kin-like_C"/>
</dbReference>
<evidence type="ECO:0000256" key="5">
    <source>
        <dbReference type="SAM" id="Phobius"/>
    </source>
</evidence>
<dbReference type="Proteomes" id="UP000315949">
    <property type="component" value="Unassembled WGS sequence"/>
</dbReference>
<dbReference type="SUPFAM" id="SSF47384">
    <property type="entry name" value="Homodimeric domain of signal transducing histidine kinase"/>
    <property type="match status" value="1"/>
</dbReference>
<reference evidence="7 8" key="1">
    <citation type="submission" date="2019-07" db="EMBL/GenBank/DDBJ databases">
        <title>Luteimonas sp. YD-1 nov., isolated from acidic soil.</title>
        <authorList>
            <person name="Zhou J."/>
        </authorList>
    </citation>
    <scope>NUCLEOTIDE SEQUENCE [LARGE SCALE GENOMIC DNA]</scope>
    <source>
        <strain evidence="7 8">YD-1</strain>
    </source>
</reference>
<dbReference type="PANTHER" id="PTHR43065">
    <property type="entry name" value="SENSOR HISTIDINE KINASE"/>
    <property type="match status" value="1"/>
</dbReference>
<keyword evidence="3" id="KW-0597">Phosphoprotein</keyword>
<dbReference type="Gene3D" id="3.30.565.10">
    <property type="entry name" value="Histidine kinase-like ATPase, C-terminal domain"/>
    <property type="match status" value="1"/>
</dbReference>
<feature type="region of interest" description="Disordered" evidence="4">
    <location>
        <begin position="1"/>
        <end position="40"/>
    </location>
</feature>
<feature type="transmembrane region" description="Helical" evidence="5">
    <location>
        <begin position="197"/>
        <end position="216"/>
    </location>
</feature>
<evidence type="ECO:0000256" key="3">
    <source>
        <dbReference type="ARBA" id="ARBA00022553"/>
    </source>
</evidence>
<dbReference type="SMART" id="SM00388">
    <property type="entry name" value="HisKA"/>
    <property type="match status" value="1"/>
</dbReference>
<dbReference type="InterPro" id="IPR003661">
    <property type="entry name" value="HisK_dim/P_dom"/>
</dbReference>
<dbReference type="PROSITE" id="PS50109">
    <property type="entry name" value="HIS_KIN"/>
    <property type="match status" value="1"/>
</dbReference>
<feature type="compositionally biased region" description="Basic residues" evidence="4">
    <location>
        <begin position="1"/>
        <end position="10"/>
    </location>
</feature>
<feature type="transmembrane region" description="Helical" evidence="5">
    <location>
        <begin position="86"/>
        <end position="105"/>
    </location>
</feature>
<dbReference type="Pfam" id="PF00512">
    <property type="entry name" value="HisKA"/>
    <property type="match status" value="1"/>
</dbReference>
<feature type="compositionally biased region" description="Low complexity" evidence="4">
    <location>
        <begin position="11"/>
        <end position="20"/>
    </location>
</feature>
<comment type="catalytic activity">
    <reaction evidence="1">
        <text>ATP + protein L-histidine = ADP + protein N-phospho-L-histidine.</text>
        <dbReference type="EC" id="2.7.13.3"/>
    </reaction>
</comment>
<evidence type="ECO:0000313" key="8">
    <source>
        <dbReference type="Proteomes" id="UP000315949"/>
    </source>
</evidence>
<keyword evidence="7" id="KW-0808">Transferase</keyword>
<feature type="transmembrane region" description="Helical" evidence="5">
    <location>
        <begin position="117"/>
        <end position="137"/>
    </location>
</feature>
<dbReference type="InterPro" id="IPR000014">
    <property type="entry name" value="PAS"/>
</dbReference>
<evidence type="ECO:0000256" key="2">
    <source>
        <dbReference type="ARBA" id="ARBA00012438"/>
    </source>
</evidence>
<protein>
    <recommendedName>
        <fullName evidence="2">histidine kinase</fullName>
        <ecNumber evidence="2">2.7.13.3</ecNumber>
    </recommendedName>
</protein>
<dbReference type="OrthoDB" id="9815750at2"/>
<keyword evidence="5" id="KW-1133">Transmembrane helix</keyword>
<dbReference type="PANTHER" id="PTHR43065:SF52">
    <property type="entry name" value="SENSOR PROTEIN KINASE PILS"/>
    <property type="match status" value="1"/>
</dbReference>
<sequence length="580" mass="63515">MRRPRAKACGRGRAAGAGSRPILRGPDPWRHPPLAAPDAAPPARLHSLRRELYLFALYRLFESALLALVVFSPAGELFGQMHMPQLARTVSATYVVLSLVLLAHARHLHRAEGVLRGGVRPHVVVGLGVDVAVVFLATHALPAAGPGIALMFVFNLAAGALFLSVPWSMAFAAAATAALLAQYAWQRVEGVDARPLAEVVMFAVAYVAVAALMHHLGRQMRAAQRLADRRHAEAANLAEINELVIRRMRIGVMLVDGGGRIRMANEAAQVLLREDNAAHDPPMHGKLLAEIAPELAARLDQWRRDGEQNELPMACGPERSEVLPRFTRLLATSDATLVFLDDTSLVSRRAESLTLAAMGRFSASLAHEIRNPLAAINYATQLLEESQDLGPSDRRLLQIIHQQCMRTNGIVESVLGLARRERAKPERIDLVAFLRHFIEDYRLIVPEENARLQVTGDCARMPVMFDPRHLQQIVTSLVNNAVRYGHLPGEVPRISLHVEEHERIPVLSILDRGPGIPDAVTAQLFRPFFTTSENGTGLGLYIAHELCRANDAELDYVPVPGGGACFRITLPAQHALLAPD</sequence>
<dbReference type="GO" id="GO:0000155">
    <property type="term" value="F:phosphorelay sensor kinase activity"/>
    <property type="evidence" value="ECO:0007669"/>
    <property type="project" value="InterPro"/>
</dbReference>
<feature type="transmembrane region" description="Helical" evidence="5">
    <location>
        <begin position="52"/>
        <end position="74"/>
    </location>
</feature>
<gene>
    <name evidence="7" type="ORF">FQY79_02725</name>
</gene>
<keyword evidence="5" id="KW-0812">Transmembrane</keyword>
<dbReference type="CDD" id="cd00082">
    <property type="entry name" value="HisKA"/>
    <property type="match status" value="1"/>
</dbReference>
<dbReference type="Gene3D" id="1.10.287.130">
    <property type="match status" value="1"/>
</dbReference>
<evidence type="ECO:0000256" key="1">
    <source>
        <dbReference type="ARBA" id="ARBA00000085"/>
    </source>
</evidence>
<organism evidence="7 8">
    <name type="scientific">Luteimonas wenzhouensis</name>
    <dbReference type="NCBI Taxonomy" id="2599615"/>
    <lineage>
        <taxon>Bacteria</taxon>
        <taxon>Pseudomonadati</taxon>
        <taxon>Pseudomonadota</taxon>
        <taxon>Gammaproteobacteria</taxon>
        <taxon>Lysobacterales</taxon>
        <taxon>Lysobacteraceae</taxon>
        <taxon>Luteimonas</taxon>
    </lineage>
</organism>
<evidence type="ECO:0000259" key="6">
    <source>
        <dbReference type="PROSITE" id="PS50109"/>
    </source>
</evidence>
<dbReference type="InterPro" id="IPR003594">
    <property type="entry name" value="HATPase_dom"/>
</dbReference>
<keyword evidence="8" id="KW-1185">Reference proteome</keyword>
<keyword evidence="5" id="KW-0472">Membrane</keyword>
<dbReference type="Pfam" id="PF25323">
    <property type="entry name" value="6TM_PilS"/>
    <property type="match status" value="1"/>
</dbReference>
<dbReference type="InterPro" id="IPR036890">
    <property type="entry name" value="HATPase_C_sf"/>
</dbReference>
<keyword evidence="7" id="KW-0418">Kinase</keyword>
<dbReference type="Pfam" id="PF13188">
    <property type="entry name" value="PAS_8"/>
    <property type="match status" value="1"/>
</dbReference>
<evidence type="ECO:0000256" key="4">
    <source>
        <dbReference type="SAM" id="MobiDB-lite"/>
    </source>
</evidence>
<proteinExistence type="predicted"/>
<dbReference type="Pfam" id="PF02518">
    <property type="entry name" value="HATPase_c"/>
    <property type="match status" value="1"/>
</dbReference>
<evidence type="ECO:0000313" key="7">
    <source>
        <dbReference type="EMBL" id="TWT22048.1"/>
    </source>
</evidence>
<dbReference type="EMBL" id="VOHE01000001">
    <property type="protein sequence ID" value="TWT22048.1"/>
    <property type="molecule type" value="Genomic_DNA"/>
</dbReference>
<feature type="domain" description="Histidine kinase" evidence="6">
    <location>
        <begin position="364"/>
        <end position="574"/>
    </location>
</feature>
<dbReference type="SMART" id="SM00387">
    <property type="entry name" value="HATPase_c"/>
    <property type="match status" value="1"/>
</dbReference>
<dbReference type="EC" id="2.7.13.3" evidence="2"/>
<feature type="transmembrane region" description="Helical" evidence="5">
    <location>
        <begin position="169"/>
        <end position="185"/>
    </location>
</feature>
<dbReference type="PRINTS" id="PR00344">
    <property type="entry name" value="BCTRLSENSOR"/>
</dbReference>
<dbReference type="InterPro" id="IPR005467">
    <property type="entry name" value="His_kinase_dom"/>
</dbReference>
<dbReference type="AlphaFoldDB" id="A0A5C5U7W7"/>
<comment type="caution">
    <text evidence="7">The sequence shown here is derived from an EMBL/GenBank/DDBJ whole genome shotgun (WGS) entry which is preliminary data.</text>
</comment>
<name>A0A5C5U7W7_9GAMM</name>
<dbReference type="InterPro" id="IPR036097">
    <property type="entry name" value="HisK_dim/P_sf"/>
</dbReference>
<dbReference type="SUPFAM" id="SSF55874">
    <property type="entry name" value="ATPase domain of HSP90 chaperone/DNA topoisomerase II/histidine kinase"/>
    <property type="match status" value="1"/>
</dbReference>